<evidence type="ECO:0000313" key="14">
    <source>
        <dbReference type="Proteomes" id="UP000499080"/>
    </source>
</evidence>
<dbReference type="Proteomes" id="UP000499080">
    <property type="component" value="Unassembled WGS sequence"/>
</dbReference>
<dbReference type="FunFam" id="3.30.160.60:FF:000204">
    <property type="entry name" value="Zinc finger protein 331"/>
    <property type="match status" value="1"/>
</dbReference>
<feature type="domain" description="C2H2-type" evidence="12">
    <location>
        <begin position="179"/>
        <end position="206"/>
    </location>
</feature>
<keyword evidence="10" id="KW-0539">Nucleus</keyword>
<dbReference type="Gene3D" id="3.30.160.60">
    <property type="entry name" value="Classic Zinc Finger"/>
    <property type="match status" value="5"/>
</dbReference>
<keyword evidence="8" id="KW-0238">DNA-binding</keyword>
<dbReference type="PANTHER" id="PTHR24393">
    <property type="entry name" value="ZINC FINGER PROTEIN"/>
    <property type="match status" value="1"/>
</dbReference>
<dbReference type="EMBL" id="BGPR01024118">
    <property type="protein sequence ID" value="GBN91880.1"/>
    <property type="molecule type" value="Genomic_DNA"/>
</dbReference>
<comment type="similarity">
    <text evidence="2">Belongs to the krueppel C2H2-type zinc-finger protein family.</text>
</comment>
<dbReference type="InterPro" id="IPR036236">
    <property type="entry name" value="Znf_C2H2_sf"/>
</dbReference>
<keyword evidence="5 11" id="KW-0863">Zinc-finger</keyword>
<reference evidence="13 14" key="1">
    <citation type="journal article" date="2019" name="Sci. Rep.">
        <title>Orb-weaving spider Araneus ventricosus genome elucidates the spidroin gene catalogue.</title>
        <authorList>
            <person name="Kono N."/>
            <person name="Nakamura H."/>
            <person name="Ohtoshi R."/>
            <person name="Moran D.A.P."/>
            <person name="Shinohara A."/>
            <person name="Yoshida Y."/>
            <person name="Fujiwara M."/>
            <person name="Mori M."/>
            <person name="Tomita M."/>
            <person name="Arakawa K."/>
        </authorList>
    </citation>
    <scope>NUCLEOTIDE SEQUENCE [LARGE SCALE GENOMIC DNA]</scope>
</reference>
<dbReference type="SUPFAM" id="SSF57667">
    <property type="entry name" value="beta-beta-alpha zinc fingers"/>
    <property type="match status" value="3"/>
</dbReference>
<gene>
    <name evidence="13" type="primary">ZNF227_143</name>
    <name evidence="13" type="ORF">AVEN_234681_1</name>
</gene>
<evidence type="ECO:0000256" key="7">
    <source>
        <dbReference type="ARBA" id="ARBA00023015"/>
    </source>
</evidence>
<sequence>MNKSKVEESQPECITETSENEFAFPNRIDPRCQKESTMIKISNPGGYESITDGLAFAGPSRLQQNIRNSSLRLTEFPSERNLNQYSVVTFGQKLFTCKVCQKGYVHESTLKCHMRVHADIKPYQCKFCGKAFPTKSALKTHVLIHTDEKPFICDICGKGFIHNGNLRTHMRSHTGEKPYSCPTCGKSFTVKSNLKRHELIHTGEKPYQCEFCGRNFSTQSNLKKHTETHENK</sequence>
<comment type="subcellular location">
    <subcellularLocation>
        <location evidence="1">Nucleus</location>
    </subcellularLocation>
</comment>
<dbReference type="InterPro" id="IPR013087">
    <property type="entry name" value="Znf_C2H2_type"/>
</dbReference>
<comment type="caution">
    <text evidence="13">The sequence shown here is derived from an EMBL/GenBank/DDBJ whole genome shotgun (WGS) entry which is preliminary data.</text>
</comment>
<keyword evidence="4" id="KW-0677">Repeat</keyword>
<keyword evidence="6" id="KW-0862">Zinc</keyword>
<keyword evidence="14" id="KW-1185">Reference proteome</keyword>
<feature type="domain" description="C2H2-type" evidence="12">
    <location>
        <begin position="123"/>
        <end position="150"/>
    </location>
</feature>
<dbReference type="FunFam" id="3.30.160.60:FF:000446">
    <property type="entry name" value="Zinc finger protein"/>
    <property type="match status" value="1"/>
</dbReference>
<evidence type="ECO:0000256" key="5">
    <source>
        <dbReference type="ARBA" id="ARBA00022771"/>
    </source>
</evidence>
<evidence type="ECO:0000256" key="1">
    <source>
        <dbReference type="ARBA" id="ARBA00004123"/>
    </source>
</evidence>
<feature type="domain" description="C2H2-type" evidence="12">
    <location>
        <begin position="95"/>
        <end position="122"/>
    </location>
</feature>
<dbReference type="OrthoDB" id="1405595at2759"/>
<dbReference type="FunFam" id="3.30.160.60:FF:000557">
    <property type="entry name" value="zinc finger and SCAN domain-containing protein 29"/>
    <property type="match status" value="1"/>
</dbReference>
<dbReference type="GO" id="GO:0000978">
    <property type="term" value="F:RNA polymerase II cis-regulatory region sequence-specific DNA binding"/>
    <property type="evidence" value="ECO:0007669"/>
    <property type="project" value="TreeGrafter"/>
</dbReference>
<evidence type="ECO:0000313" key="13">
    <source>
        <dbReference type="EMBL" id="GBN91880.1"/>
    </source>
</evidence>
<evidence type="ECO:0000256" key="4">
    <source>
        <dbReference type="ARBA" id="ARBA00022737"/>
    </source>
</evidence>
<dbReference type="Pfam" id="PF12874">
    <property type="entry name" value="zf-met"/>
    <property type="match status" value="1"/>
</dbReference>
<evidence type="ECO:0000256" key="2">
    <source>
        <dbReference type="ARBA" id="ARBA00006991"/>
    </source>
</evidence>
<dbReference type="GO" id="GO:0001228">
    <property type="term" value="F:DNA-binding transcription activator activity, RNA polymerase II-specific"/>
    <property type="evidence" value="ECO:0007669"/>
    <property type="project" value="TreeGrafter"/>
</dbReference>
<dbReference type="PROSITE" id="PS00028">
    <property type="entry name" value="ZINC_FINGER_C2H2_1"/>
    <property type="match status" value="5"/>
</dbReference>
<keyword evidence="7" id="KW-0805">Transcription regulation</keyword>
<dbReference type="PANTHER" id="PTHR24393:SF15">
    <property type="entry name" value="IP01243P-RELATED"/>
    <property type="match status" value="1"/>
</dbReference>
<feature type="domain" description="C2H2-type" evidence="12">
    <location>
        <begin position="207"/>
        <end position="232"/>
    </location>
</feature>
<evidence type="ECO:0000256" key="6">
    <source>
        <dbReference type="ARBA" id="ARBA00022833"/>
    </source>
</evidence>
<evidence type="ECO:0000256" key="8">
    <source>
        <dbReference type="ARBA" id="ARBA00023125"/>
    </source>
</evidence>
<evidence type="ECO:0000256" key="3">
    <source>
        <dbReference type="ARBA" id="ARBA00022723"/>
    </source>
</evidence>
<dbReference type="AlphaFoldDB" id="A0A4Y2SWA4"/>
<keyword evidence="9" id="KW-0804">Transcription</keyword>
<keyword evidence="3" id="KW-0479">Metal-binding</keyword>
<evidence type="ECO:0000259" key="12">
    <source>
        <dbReference type="PROSITE" id="PS50157"/>
    </source>
</evidence>
<dbReference type="SMART" id="SM00355">
    <property type="entry name" value="ZnF_C2H2"/>
    <property type="match status" value="5"/>
</dbReference>
<protein>
    <submittedName>
        <fullName evidence="13">Zinc finger protein 227</fullName>
    </submittedName>
</protein>
<accession>A0A4Y2SWA4</accession>
<evidence type="ECO:0000256" key="11">
    <source>
        <dbReference type="PROSITE-ProRule" id="PRU00042"/>
    </source>
</evidence>
<evidence type="ECO:0000256" key="9">
    <source>
        <dbReference type="ARBA" id="ARBA00023163"/>
    </source>
</evidence>
<dbReference type="GO" id="GO:0008270">
    <property type="term" value="F:zinc ion binding"/>
    <property type="evidence" value="ECO:0007669"/>
    <property type="project" value="UniProtKB-KW"/>
</dbReference>
<name>A0A4Y2SWA4_ARAVE</name>
<dbReference type="Pfam" id="PF13465">
    <property type="entry name" value="zf-H2C2_2"/>
    <property type="match status" value="1"/>
</dbReference>
<dbReference type="FunFam" id="3.30.160.60:FF:002343">
    <property type="entry name" value="Zinc finger protein 33A"/>
    <property type="match status" value="1"/>
</dbReference>
<organism evidence="13 14">
    <name type="scientific">Araneus ventricosus</name>
    <name type="common">Orbweaver spider</name>
    <name type="synonym">Epeira ventricosa</name>
    <dbReference type="NCBI Taxonomy" id="182803"/>
    <lineage>
        <taxon>Eukaryota</taxon>
        <taxon>Metazoa</taxon>
        <taxon>Ecdysozoa</taxon>
        <taxon>Arthropoda</taxon>
        <taxon>Chelicerata</taxon>
        <taxon>Arachnida</taxon>
        <taxon>Araneae</taxon>
        <taxon>Araneomorphae</taxon>
        <taxon>Entelegynae</taxon>
        <taxon>Araneoidea</taxon>
        <taxon>Araneidae</taxon>
        <taxon>Araneus</taxon>
    </lineage>
</organism>
<dbReference type="Pfam" id="PF00096">
    <property type="entry name" value="zf-C2H2"/>
    <property type="match status" value="2"/>
</dbReference>
<dbReference type="PROSITE" id="PS50157">
    <property type="entry name" value="ZINC_FINGER_C2H2_2"/>
    <property type="match status" value="5"/>
</dbReference>
<dbReference type="GO" id="GO:0005634">
    <property type="term" value="C:nucleus"/>
    <property type="evidence" value="ECO:0007669"/>
    <property type="project" value="UniProtKB-SubCell"/>
</dbReference>
<proteinExistence type="inferred from homology"/>
<feature type="domain" description="C2H2-type" evidence="12">
    <location>
        <begin position="151"/>
        <end position="178"/>
    </location>
</feature>
<dbReference type="FunFam" id="3.30.160.60:FF:003017">
    <property type="entry name" value="Si:cabz01054396.2"/>
    <property type="match status" value="1"/>
</dbReference>
<evidence type="ECO:0000256" key="10">
    <source>
        <dbReference type="ARBA" id="ARBA00023242"/>
    </source>
</evidence>